<keyword evidence="4 7" id="KW-0732">Signal</keyword>
<proteinExistence type="inferred from homology"/>
<feature type="binding site" evidence="6">
    <location>
        <position position="65"/>
    </location>
    <ligand>
        <name>molybdate</name>
        <dbReference type="ChEBI" id="CHEBI:36264"/>
    </ligand>
</feature>
<comment type="similarity">
    <text evidence="1">Belongs to the bacterial solute-binding protein ModA family.</text>
</comment>
<protein>
    <submittedName>
        <fullName evidence="8">Molybdate ABC transporter substrate-binding protein</fullName>
    </submittedName>
</protein>
<feature type="binding site" evidence="6">
    <location>
        <position position="151"/>
    </location>
    <ligand>
        <name>molybdate</name>
        <dbReference type="ChEBI" id="CHEBI:36264"/>
    </ligand>
</feature>
<dbReference type="RefSeq" id="WP_160937249.1">
    <property type="nucleotide sequence ID" value="NZ_SNVJ01000009.1"/>
</dbReference>
<evidence type="ECO:0000256" key="6">
    <source>
        <dbReference type="PIRSR" id="PIRSR004846-1"/>
    </source>
</evidence>
<dbReference type="AlphaFoldDB" id="A0A845BAB8"/>
<dbReference type="GO" id="GO:0046872">
    <property type="term" value="F:metal ion binding"/>
    <property type="evidence" value="ECO:0007669"/>
    <property type="project" value="UniProtKB-KW"/>
</dbReference>
<keyword evidence="9" id="KW-1185">Reference proteome</keyword>
<keyword evidence="3 6" id="KW-0479">Metal-binding</keyword>
<reference evidence="8 9" key="1">
    <citation type="submission" date="2019-03" db="EMBL/GenBank/DDBJ databases">
        <title>Roseomonas sp. a novel Roseomonas species isolated from Sea whip Gorgonian.</title>
        <authorList>
            <person name="Li F."/>
            <person name="Pan X."/>
            <person name="Huang S."/>
            <person name="Li Z."/>
            <person name="Meng B."/>
        </authorList>
    </citation>
    <scope>NUCLEOTIDE SEQUENCE [LARGE SCALE GENOMIC DNA]</scope>
    <source>
        <strain evidence="8 9">M0104</strain>
    </source>
</reference>
<feature type="binding site" evidence="6">
    <location>
        <position position="178"/>
    </location>
    <ligand>
        <name>molybdate</name>
        <dbReference type="ChEBI" id="CHEBI:36264"/>
    </ligand>
</feature>
<dbReference type="Pfam" id="PF13531">
    <property type="entry name" value="SBP_bac_11"/>
    <property type="match status" value="1"/>
</dbReference>
<dbReference type="GO" id="GO:0030973">
    <property type="term" value="F:molybdate ion binding"/>
    <property type="evidence" value="ECO:0007669"/>
    <property type="project" value="TreeGrafter"/>
</dbReference>
<dbReference type="PANTHER" id="PTHR30632:SF17">
    <property type="entry name" value="MOLYBDATE-BINDING PROTEIN MODA"/>
    <property type="match status" value="1"/>
</dbReference>
<gene>
    <name evidence="8" type="primary">modA</name>
    <name evidence="8" type="ORF">E0493_12280</name>
</gene>
<dbReference type="GO" id="GO:1901359">
    <property type="term" value="F:tungstate binding"/>
    <property type="evidence" value="ECO:0007669"/>
    <property type="project" value="UniProtKB-ARBA"/>
</dbReference>
<evidence type="ECO:0000313" key="9">
    <source>
        <dbReference type="Proteomes" id="UP000460715"/>
    </source>
</evidence>
<dbReference type="PANTHER" id="PTHR30632">
    <property type="entry name" value="MOLYBDATE-BINDING PERIPLASMIC PROTEIN"/>
    <property type="match status" value="1"/>
</dbReference>
<feature type="signal peptide" evidence="7">
    <location>
        <begin position="1"/>
        <end position="19"/>
    </location>
</feature>
<comment type="subunit">
    <text evidence="5">The complex is composed of two ATP-binding proteins (ModC), two transmembrane proteins (ModB) and a solute-binding protein (ModA).</text>
</comment>
<organism evidence="8 9">
    <name type="scientific">Teichococcus coralli</name>
    <dbReference type="NCBI Taxonomy" id="2545983"/>
    <lineage>
        <taxon>Bacteria</taxon>
        <taxon>Pseudomonadati</taxon>
        <taxon>Pseudomonadota</taxon>
        <taxon>Alphaproteobacteria</taxon>
        <taxon>Acetobacterales</taxon>
        <taxon>Roseomonadaceae</taxon>
        <taxon>Roseomonas</taxon>
    </lineage>
</organism>
<evidence type="ECO:0000256" key="7">
    <source>
        <dbReference type="SAM" id="SignalP"/>
    </source>
</evidence>
<evidence type="ECO:0000313" key="8">
    <source>
        <dbReference type="EMBL" id="MXP64121.1"/>
    </source>
</evidence>
<feature type="binding site" evidence="6">
    <location>
        <position position="196"/>
    </location>
    <ligand>
        <name>molybdate</name>
        <dbReference type="ChEBI" id="CHEBI:36264"/>
    </ligand>
</feature>
<dbReference type="PIRSF" id="PIRSF004846">
    <property type="entry name" value="ModA"/>
    <property type="match status" value="1"/>
</dbReference>
<evidence type="ECO:0000256" key="1">
    <source>
        <dbReference type="ARBA" id="ARBA00009175"/>
    </source>
</evidence>
<evidence type="ECO:0000256" key="3">
    <source>
        <dbReference type="ARBA" id="ARBA00022723"/>
    </source>
</evidence>
<evidence type="ECO:0000256" key="5">
    <source>
        <dbReference type="ARBA" id="ARBA00062515"/>
    </source>
</evidence>
<feature type="binding site" evidence="6">
    <location>
        <position position="38"/>
    </location>
    <ligand>
        <name>molybdate</name>
        <dbReference type="ChEBI" id="CHEBI:36264"/>
    </ligand>
</feature>
<evidence type="ECO:0000256" key="4">
    <source>
        <dbReference type="ARBA" id="ARBA00022729"/>
    </source>
</evidence>
<evidence type="ECO:0000256" key="2">
    <source>
        <dbReference type="ARBA" id="ARBA00022505"/>
    </source>
</evidence>
<keyword evidence="2 6" id="KW-0500">Molybdenum</keyword>
<dbReference type="Gene3D" id="3.40.190.10">
    <property type="entry name" value="Periplasmic binding protein-like II"/>
    <property type="match status" value="2"/>
</dbReference>
<dbReference type="InterPro" id="IPR050682">
    <property type="entry name" value="ModA/WtpA"/>
</dbReference>
<dbReference type="SUPFAM" id="SSF53850">
    <property type="entry name" value="Periplasmic binding protein-like II"/>
    <property type="match status" value="1"/>
</dbReference>
<comment type="caution">
    <text evidence="8">The sequence shown here is derived from an EMBL/GenBank/DDBJ whole genome shotgun (WGS) entry which is preliminary data.</text>
</comment>
<dbReference type="GO" id="GO:0015689">
    <property type="term" value="P:molybdate ion transport"/>
    <property type="evidence" value="ECO:0007669"/>
    <property type="project" value="InterPro"/>
</dbReference>
<dbReference type="OrthoDB" id="9785015at2"/>
<dbReference type="InterPro" id="IPR005950">
    <property type="entry name" value="ModA"/>
</dbReference>
<sequence>MQRRTLLAALLAAPAAAPALPRRARAQAAPLTVFAAASLQDALRAQAAAWEEAGRPAPRMSFAASSTLARQIEQGAPADLFASADEQWMDYLAKRDLILPGSRRATLSNSLVLIAPPDQAQPLEPREGAELLARLGAGGRLAVGDPAHVPAGIYARQALTSLGLWQELEPRLARADNVRAALLLVERGEAPLGIVYGTDARVAKVSVVGTFPPESHPPISYPFALTRLAKGRPEAAALLDFLTGPGAAPRWRQFGFTLPG</sequence>
<feature type="chain" id="PRO_5032485451" evidence="7">
    <location>
        <begin position="20"/>
        <end position="260"/>
    </location>
</feature>
<dbReference type="NCBIfam" id="TIGR01256">
    <property type="entry name" value="modA"/>
    <property type="match status" value="1"/>
</dbReference>
<dbReference type="GO" id="GO:0030288">
    <property type="term" value="C:outer membrane-bounded periplasmic space"/>
    <property type="evidence" value="ECO:0007669"/>
    <property type="project" value="TreeGrafter"/>
</dbReference>
<dbReference type="CDD" id="cd13536">
    <property type="entry name" value="PBP2_EcModA"/>
    <property type="match status" value="1"/>
</dbReference>
<dbReference type="EMBL" id="SNVJ01000009">
    <property type="protein sequence ID" value="MXP64121.1"/>
    <property type="molecule type" value="Genomic_DNA"/>
</dbReference>
<accession>A0A845BAB8</accession>
<dbReference type="FunFam" id="3.40.190.10:FF:000035">
    <property type="entry name" value="Molybdate ABC transporter substrate-binding protein"/>
    <property type="match status" value="1"/>
</dbReference>
<name>A0A845BAB8_9PROT</name>
<dbReference type="NCBIfam" id="NF007958">
    <property type="entry name" value="PRK10677.1"/>
    <property type="match status" value="1"/>
</dbReference>
<dbReference type="Proteomes" id="UP000460715">
    <property type="component" value="Unassembled WGS sequence"/>
</dbReference>